<dbReference type="AlphaFoldDB" id="A0A7Z0D6R3"/>
<evidence type="ECO:0000259" key="3">
    <source>
        <dbReference type="Pfam" id="PF07331"/>
    </source>
</evidence>
<keyword evidence="5" id="KW-1185">Reference proteome</keyword>
<reference evidence="4 5" key="1">
    <citation type="submission" date="2020-07" db="EMBL/GenBank/DDBJ databases">
        <title>Sequencing the genomes of 1000 actinobacteria strains.</title>
        <authorList>
            <person name="Klenk H.-P."/>
        </authorList>
    </citation>
    <scope>NUCLEOTIDE SEQUENCE [LARGE SCALE GENOMIC DNA]</scope>
    <source>
        <strain evidence="4 5">DSM 103164</strain>
    </source>
</reference>
<proteinExistence type="predicted"/>
<dbReference type="InterPro" id="IPR009936">
    <property type="entry name" value="DUF1468"/>
</dbReference>
<dbReference type="Pfam" id="PF07331">
    <property type="entry name" value="TctB"/>
    <property type="match status" value="1"/>
</dbReference>
<sequence length="197" mass="20562">MSDRPTPDPASPEAANPEATGPEATRPEAPVTDRVTRGYGAFVMPAIMLAVAGYLIFGLVTMEVVESDELLGPTAMPWAAAIAMIVLAVIYAVDIWRRPGEQHAGDASHPTPVNWRTLGLAVASLVVFAIILEPVGWLVSGAVLFFGMTTALGWGEAAARRPLFNAVLALGLSAAVQLIFAGLLGLPLPPGLWLGGQ</sequence>
<accession>A0A7Z0D6R3</accession>
<organism evidence="4 5">
    <name type="scientific">Naumannella cuiyingiana</name>
    <dbReference type="NCBI Taxonomy" id="1347891"/>
    <lineage>
        <taxon>Bacteria</taxon>
        <taxon>Bacillati</taxon>
        <taxon>Actinomycetota</taxon>
        <taxon>Actinomycetes</taxon>
        <taxon>Propionibacteriales</taxon>
        <taxon>Propionibacteriaceae</taxon>
        <taxon>Naumannella</taxon>
    </lineage>
</organism>
<evidence type="ECO:0000256" key="2">
    <source>
        <dbReference type="SAM" id="Phobius"/>
    </source>
</evidence>
<dbReference type="EMBL" id="JACBZS010000001">
    <property type="protein sequence ID" value="NYI69838.1"/>
    <property type="molecule type" value="Genomic_DNA"/>
</dbReference>
<feature type="domain" description="DUF1468" evidence="3">
    <location>
        <begin position="43"/>
        <end position="189"/>
    </location>
</feature>
<keyword evidence="2" id="KW-0472">Membrane</keyword>
<feature type="transmembrane region" description="Helical" evidence="2">
    <location>
        <begin position="113"/>
        <end position="131"/>
    </location>
</feature>
<feature type="transmembrane region" description="Helical" evidence="2">
    <location>
        <begin position="167"/>
        <end position="188"/>
    </location>
</feature>
<protein>
    <submittedName>
        <fullName evidence="4">Putative tricarboxylic transport membrane protein</fullName>
    </submittedName>
</protein>
<dbReference type="RefSeq" id="WP_179443863.1">
    <property type="nucleotide sequence ID" value="NZ_JACBZS010000001.1"/>
</dbReference>
<gene>
    <name evidence="4" type="ORF">GGQ54_000398</name>
</gene>
<name>A0A7Z0D6R3_9ACTN</name>
<feature type="transmembrane region" description="Helical" evidence="2">
    <location>
        <begin position="75"/>
        <end position="93"/>
    </location>
</feature>
<feature type="transmembrane region" description="Helical" evidence="2">
    <location>
        <begin position="137"/>
        <end position="155"/>
    </location>
</feature>
<keyword evidence="2" id="KW-1133">Transmembrane helix</keyword>
<keyword evidence="2" id="KW-0812">Transmembrane</keyword>
<dbReference type="Proteomes" id="UP000527616">
    <property type="component" value="Unassembled WGS sequence"/>
</dbReference>
<feature type="transmembrane region" description="Helical" evidence="2">
    <location>
        <begin position="39"/>
        <end position="60"/>
    </location>
</feature>
<evidence type="ECO:0000256" key="1">
    <source>
        <dbReference type="SAM" id="MobiDB-lite"/>
    </source>
</evidence>
<evidence type="ECO:0000313" key="5">
    <source>
        <dbReference type="Proteomes" id="UP000527616"/>
    </source>
</evidence>
<feature type="region of interest" description="Disordered" evidence="1">
    <location>
        <begin position="1"/>
        <end position="31"/>
    </location>
</feature>
<comment type="caution">
    <text evidence="4">The sequence shown here is derived from an EMBL/GenBank/DDBJ whole genome shotgun (WGS) entry which is preliminary data.</text>
</comment>
<evidence type="ECO:0000313" key="4">
    <source>
        <dbReference type="EMBL" id="NYI69838.1"/>
    </source>
</evidence>